<reference evidence="10 11" key="1">
    <citation type="submission" date="2019-10" db="EMBL/GenBank/DDBJ databases">
        <authorList>
            <person name="Palmer J.M."/>
        </authorList>
    </citation>
    <scope>NUCLEOTIDE SEQUENCE [LARGE SCALE GENOMIC DNA]</scope>
    <source>
        <strain evidence="10 11">TWF696</strain>
    </source>
</reference>
<evidence type="ECO:0000259" key="9">
    <source>
        <dbReference type="PROSITE" id="PS50048"/>
    </source>
</evidence>
<evidence type="ECO:0000256" key="7">
    <source>
        <dbReference type="ARBA" id="ARBA00023242"/>
    </source>
</evidence>
<comment type="caution">
    <text evidence="10">The sequence shown here is derived from an EMBL/GenBank/DDBJ whole genome shotgun (WGS) entry which is preliminary data.</text>
</comment>
<keyword evidence="4" id="KW-0805">Transcription regulation</keyword>
<keyword evidence="6" id="KW-0804">Transcription</keyword>
<evidence type="ECO:0000256" key="5">
    <source>
        <dbReference type="ARBA" id="ARBA00023125"/>
    </source>
</evidence>
<evidence type="ECO:0000256" key="4">
    <source>
        <dbReference type="ARBA" id="ARBA00023015"/>
    </source>
</evidence>
<protein>
    <recommendedName>
        <fullName evidence="9">Zn(2)-C6 fungal-type domain-containing protein</fullName>
    </recommendedName>
</protein>
<keyword evidence="2" id="KW-0479">Metal-binding</keyword>
<dbReference type="EMBL" id="JAVHNQ010000001">
    <property type="protein sequence ID" value="KAK6358952.1"/>
    <property type="molecule type" value="Genomic_DNA"/>
</dbReference>
<gene>
    <name evidence="10" type="ORF">TWF696_000124</name>
</gene>
<dbReference type="InterPro" id="IPR052202">
    <property type="entry name" value="Yeast_MetPath_Reg"/>
</dbReference>
<evidence type="ECO:0000256" key="2">
    <source>
        <dbReference type="ARBA" id="ARBA00022723"/>
    </source>
</evidence>
<keyword evidence="8" id="KW-0175">Coiled coil</keyword>
<dbReference type="GO" id="GO:0045944">
    <property type="term" value="P:positive regulation of transcription by RNA polymerase II"/>
    <property type="evidence" value="ECO:0007669"/>
    <property type="project" value="TreeGrafter"/>
</dbReference>
<evidence type="ECO:0000313" key="10">
    <source>
        <dbReference type="EMBL" id="KAK6358952.1"/>
    </source>
</evidence>
<evidence type="ECO:0000313" key="11">
    <source>
        <dbReference type="Proteomes" id="UP001375240"/>
    </source>
</evidence>
<evidence type="ECO:0000256" key="8">
    <source>
        <dbReference type="SAM" id="Coils"/>
    </source>
</evidence>
<dbReference type="PANTHER" id="PTHR47782:SF2">
    <property type="entry name" value="TRANSCRIPTION FACTOR, PUTATIVE (AFU_ORTHOLOGUE AFUA_4G12570)-RELATED"/>
    <property type="match status" value="1"/>
</dbReference>
<proteinExistence type="predicted"/>
<dbReference type="GO" id="GO:0005634">
    <property type="term" value="C:nucleus"/>
    <property type="evidence" value="ECO:0007669"/>
    <property type="project" value="UniProtKB-SubCell"/>
</dbReference>
<feature type="domain" description="Zn(2)-C6 fungal-type" evidence="9">
    <location>
        <begin position="18"/>
        <end position="50"/>
    </location>
</feature>
<evidence type="ECO:0000256" key="6">
    <source>
        <dbReference type="ARBA" id="ARBA00023163"/>
    </source>
</evidence>
<keyword evidence="3" id="KW-0862">Zinc</keyword>
<dbReference type="AlphaFoldDB" id="A0AAV9VBY5"/>
<dbReference type="GO" id="GO:0000981">
    <property type="term" value="F:DNA-binding transcription factor activity, RNA polymerase II-specific"/>
    <property type="evidence" value="ECO:0007669"/>
    <property type="project" value="InterPro"/>
</dbReference>
<feature type="coiled-coil region" evidence="8">
    <location>
        <begin position="57"/>
        <end position="84"/>
    </location>
</feature>
<organism evidence="10 11">
    <name type="scientific">Orbilia brochopaga</name>
    <dbReference type="NCBI Taxonomy" id="3140254"/>
    <lineage>
        <taxon>Eukaryota</taxon>
        <taxon>Fungi</taxon>
        <taxon>Dikarya</taxon>
        <taxon>Ascomycota</taxon>
        <taxon>Pezizomycotina</taxon>
        <taxon>Orbiliomycetes</taxon>
        <taxon>Orbiliales</taxon>
        <taxon>Orbiliaceae</taxon>
        <taxon>Orbilia</taxon>
    </lineage>
</organism>
<dbReference type="Proteomes" id="UP001375240">
    <property type="component" value="Unassembled WGS sequence"/>
</dbReference>
<dbReference type="GO" id="GO:0008270">
    <property type="term" value="F:zinc ion binding"/>
    <property type="evidence" value="ECO:0007669"/>
    <property type="project" value="InterPro"/>
</dbReference>
<dbReference type="CDD" id="cd00067">
    <property type="entry name" value="GAL4"/>
    <property type="match status" value="1"/>
</dbReference>
<sequence>MSSDFQTPPLRVSRPVSACSACRRAKIKCDGKLPACSACEKHGKSAECSSSSDQFARGKERSYVASLEAKIERLEQKKAQLTGKPFRPSNQVDDFTSQNGGGDSGIALGMAGSARKRAEGAQVEELISDLGFITVNATSKGLYDFTEDMSFSKLVLRAASLQQDIVPSIAPCPLPDRDTALRLIQHYLDSIFSHYPFFDETSLFMSVHAVFRDEATASARDLYICYMVLAIATVSISKGADATAKLRAAGYVTAAVGHSRQILVPYSTIGIQATLLLIQYALLEPSTYNPWYLIGVASRIMIDLGLHQDLQKSAKQTANEAELRRRIFYSVYTYDRYISMTYERPYSFSDEAISVRLPRPEGVASKIANWSGQPITLTLATELFKFSKLNSQWYQYLWFSERVKLSTPRDYCDAQRQDLRNWLNNLPTTIDQTQLEMLKLEYYYMRIYLDLPNPRVHDLTEAIKAAIVENSFEYVRLFQKLLLEGGPRFHYTYCDAIRAYNLGQKLTDILSWRGNTFLSGSTGYKAKVALMGIRTLLDMLAQRWVEIEKFRERFYQDSEPLLGQLRDMTEAYISPQQSPQAMLRGLEDSVARQESSQWIYTGGIPEY</sequence>
<keyword evidence="5" id="KW-0238">DNA-binding</keyword>
<dbReference type="PANTHER" id="PTHR47782">
    <property type="entry name" value="ZN(II)2CYS6 TRANSCRIPTION FACTOR (EUROFUNG)-RELATED"/>
    <property type="match status" value="1"/>
</dbReference>
<dbReference type="InterPro" id="IPR001138">
    <property type="entry name" value="Zn2Cys6_DnaBD"/>
</dbReference>
<evidence type="ECO:0000256" key="3">
    <source>
        <dbReference type="ARBA" id="ARBA00022833"/>
    </source>
</evidence>
<dbReference type="SUPFAM" id="SSF57701">
    <property type="entry name" value="Zn2/Cys6 DNA-binding domain"/>
    <property type="match status" value="1"/>
</dbReference>
<dbReference type="PROSITE" id="PS50048">
    <property type="entry name" value="ZN2_CY6_FUNGAL_2"/>
    <property type="match status" value="1"/>
</dbReference>
<dbReference type="PROSITE" id="PS00463">
    <property type="entry name" value="ZN2_CY6_FUNGAL_1"/>
    <property type="match status" value="1"/>
</dbReference>
<dbReference type="GO" id="GO:0006351">
    <property type="term" value="P:DNA-templated transcription"/>
    <property type="evidence" value="ECO:0007669"/>
    <property type="project" value="InterPro"/>
</dbReference>
<accession>A0AAV9VBY5</accession>
<dbReference type="Gene3D" id="4.10.240.10">
    <property type="entry name" value="Zn(2)-C6 fungal-type DNA-binding domain"/>
    <property type="match status" value="1"/>
</dbReference>
<dbReference type="Pfam" id="PF00172">
    <property type="entry name" value="Zn_clus"/>
    <property type="match status" value="1"/>
</dbReference>
<name>A0AAV9VBY5_9PEZI</name>
<dbReference type="InterPro" id="IPR036864">
    <property type="entry name" value="Zn2-C6_fun-type_DNA-bd_sf"/>
</dbReference>
<dbReference type="Pfam" id="PF04082">
    <property type="entry name" value="Fungal_trans"/>
    <property type="match status" value="1"/>
</dbReference>
<evidence type="ECO:0000256" key="1">
    <source>
        <dbReference type="ARBA" id="ARBA00004123"/>
    </source>
</evidence>
<dbReference type="GO" id="GO:0043565">
    <property type="term" value="F:sequence-specific DNA binding"/>
    <property type="evidence" value="ECO:0007669"/>
    <property type="project" value="TreeGrafter"/>
</dbReference>
<keyword evidence="7" id="KW-0539">Nucleus</keyword>
<dbReference type="SMART" id="SM00066">
    <property type="entry name" value="GAL4"/>
    <property type="match status" value="1"/>
</dbReference>
<dbReference type="InterPro" id="IPR007219">
    <property type="entry name" value="XnlR_reg_dom"/>
</dbReference>
<dbReference type="SMART" id="SM00906">
    <property type="entry name" value="Fungal_trans"/>
    <property type="match status" value="1"/>
</dbReference>
<keyword evidence="11" id="KW-1185">Reference proteome</keyword>
<comment type="subcellular location">
    <subcellularLocation>
        <location evidence="1">Nucleus</location>
    </subcellularLocation>
</comment>
<dbReference type="CDD" id="cd12148">
    <property type="entry name" value="fungal_TF_MHR"/>
    <property type="match status" value="1"/>
</dbReference>